<reference evidence="3" key="1">
    <citation type="submission" date="2012-12" db="EMBL/GenBank/DDBJ databases">
        <authorList>
            <person name="Hellsten U."/>
            <person name="Grimwood J."/>
            <person name="Chapman J.A."/>
            <person name="Shapiro H."/>
            <person name="Aerts A."/>
            <person name="Otillar R.P."/>
            <person name="Terry A.Y."/>
            <person name="Boore J.L."/>
            <person name="Simakov O."/>
            <person name="Marletaz F."/>
            <person name="Cho S.-J."/>
            <person name="Edsinger-Gonzales E."/>
            <person name="Havlak P."/>
            <person name="Kuo D.-H."/>
            <person name="Larsson T."/>
            <person name="Lv J."/>
            <person name="Arendt D."/>
            <person name="Savage R."/>
            <person name="Osoegawa K."/>
            <person name="de Jong P."/>
            <person name="Lindberg D.R."/>
            <person name="Seaver E.C."/>
            <person name="Weisblat D.A."/>
            <person name="Putnam N.H."/>
            <person name="Grigoriev I.V."/>
            <person name="Rokhsar D.S."/>
        </authorList>
    </citation>
    <scope>NUCLEOTIDE SEQUENCE</scope>
    <source>
        <strain evidence="3">I ESC-2004</strain>
    </source>
</reference>
<dbReference type="EnsemblMetazoa" id="CapteT164778">
    <property type="protein sequence ID" value="CapteP164778"/>
    <property type="gene ID" value="CapteG164778"/>
</dbReference>
<evidence type="ECO:0000313" key="1">
    <source>
        <dbReference type="EMBL" id="ELU06856.1"/>
    </source>
</evidence>
<dbReference type="PANTHER" id="PTHR21521:SF0">
    <property type="entry name" value="AMUN, ISOFORM A"/>
    <property type="match status" value="1"/>
</dbReference>
<dbReference type="STRING" id="283909.R7UTX3"/>
<dbReference type="InterPro" id="IPR011257">
    <property type="entry name" value="DNA_glycosylase"/>
</dbReference>
<reference evidence="2" key="3">
    <citation type="submission" date="2015-06" db="UniProtKB">
        <authorList>
            <consortium name="EnsemblMetazoa"/>
        </authorList>
    </citation>
    <scope>IDENTIFICATION</scope>
</reference>
<dbReference type="OMA" id="IWTHTHI"/>
<keyword evidence="3" id="KW-1185">Reference proteome</keyword>
<name>R7UTX3_CAPTE</name>
<dbReference type="OrthoDB" id="8249012at2759"/>
<organism evidence="1">
    <name type="scientific">Capitella teleta</name>
    <name type="common">Polychaete worm</name>
    <dbReference type="NCBI Taxonomy" id="283909"/>
    <lineage>
        <taxon>Eukaryota</taxon>
        <taxon>Metazoa</taxon>
        <taxon>Spiralia</taxon>
        <taxon>Lophotrochozoa</taxon>
        <taxon>Annelida</taxon>
        <taxon>Polychaeta</taxon>
        <taxon>Sedentaria</taxon>
        <taxon>Scolecida</taxon>
        <taxon>Capitellidae</taxon>
        <taxon>Capitella</taxon>
    </lineage>
</organism>
<evidence type="ECO:0000313" key="2">
    <source>
        <dbReference type="EnsemblMetazoa" id="CapteP164778"/>
    </source>
</evidence>
<dbReference type="Gene3D" id="1.10.340.30">
    <property type="entry name" value="Hypothetical protein, domain 2"/>
    <property type="match status" value="1"/>
</dbReference>
<proteinExistence type="predicted"/>
<accession>R7UTX3</accession>
<reference evidence="1 3" key="2">
    <citation type="journal article" date="2013" name="Nature">
        <title>Insights into bilaterian evolution from three spiralian genomes.</title>
        <authorList>
            <person name="Simakov O."/>
            <person name="Marletaz F."/>
            <person name="Cho S.J."/>
            <person name="Edsinger-Gonzales E."/>
            <person name="Havlak P."/>
            <person name="Hellsten U."/>
            <person name="Kuo D.H."/>
            <person name="Larsson T."/>
            <person name="Lv J."/>
            <person name="Arendt D."/>
            <person name="Savage R."/>
            <person name="Osoegawa K."/>
            <person name="de Jong P."/>
            <person name="Grimwood J."/>
            <person name="Chapman J.A."/>
            <person name="Shapiro H."/>
            <person name="Aerts A."/>
            <person name="Otillar R.P."/>
            <person name="Terry A.Y."/>
            <person name="Boore J.L."/>
            <person name="Grigoriev I.V."/>
            <person name="Lindberg D.R."/>
            <person name="Seaver E.C."/>
            <person name="Weisblat D.A."/>
            <person name="Putnam N.H."/>
            <person name="Rokhsar D.S."/>
        </authorList>
    </citation>
    <scope>NUCLEOTIDE SEQUENCE</scope>
    <source>
        <strain evidence="1 3">I ESC-2004</strain>
    </source>
</reference>
<dbReference type="AlphaFoldDB" id="R7UTX3"/>
<dbReference type="Pfam" id="PF14520">
    <property type="entry name" value="HHH_5"/>
    <property type="match status" value="1"/>
</dbReference>
<sequence>MFMTSEELIQLMKWKLSRGKFRPRLIEFAASNSEEKVKASTEEAFQSASKGKLTAAIKTLTELKGIGPATASAILTAGCGQEVAFMADESVWGILGKQSLKYDLKEYLCFMEEILSIRNRLTEQGEISWTAHNVELCIWTFYQAERLGVEISPEVKSTKESLKRKSENGIKKVKKKQK</sequence>
<dbReference type="HOGENOM" id="CLU_048127_3_1_1"/>
<gene>
    <name evidence="1" type="ORF">CAPTEDRAFT_164778</name>
</gene>
<dbReference type="Proteomes" id="UP000014760">
    <property type="component" value="Unassembled WGS sequence"/>
</dbReference>
<dbReference type="GO" id="GO:0006281">
    <property type="term" value="P:DNA repair"/>
    <property type="evidence" value="ECO:0007669"/>
    <property type="project" value="InterPro"/>
</dbReference>
<dbReference type="SUPFAM" id="SSF48150">
    <property type="entry name" value="DNA-glycosylase"/>
    <property type="match status" value="1"/>
</dbReference>
<dbReference type="EMBL" id="KB300344">
    <property type="protein sequence ID" value="ELU06856.1"/>
    <property type="molecule type" value="Genomic_DNA"/>
</dbReference>
<dbReference type="PANTHER" id="PTHR21521">
    <property type="entry name" value="AMUN, ISOFORM A"/>
    <property type="match status" value="1"/>
</dbReference>
<dbReference type="EMBL" id="AMQN01007285">
    <property type="status" value="NOT_ANNOTATED_CDS"/>
    <property type="molecule type" value="Genomic_DNA"/>
</dbReference>
<dbReference type="GO" id="GO:0003824">
    <property type="term" value="F:catalytic activity"/>
    <property type="evidence" value="ECO:0007669"/>
    <property type="project" value="InterPro"/>
</dbReference>
<evidence type="ECO:0000313" key="3">
    <source>
        <dbReference type="Proteomes" id="UP000014760"/>
    </source>
</evidence>
<protein>
    <submittedName>
        <fullName evidence="1 2">Uncharacterized protein</fullName>
    </submittedName>
</protein>